<accession>A0A5C8NY82</accession>
<organism evidence="4 5">
    <name type="scientific">Zeimonas arvi</name>
    <dbReference type="NCBI Taxonomy" id="2498847"/>
    <lineage>
        <taxon>Bacteria</taxon>
        <taxon>Pseudomonadati</taxon>
        <taxon>Pseudomonadota</taxon>
        <taxon>Betaproteobacteria</taxon>
        <taxon>Burkholderiales</taxon>
        <taxon>Burkholderiaceae</taxon>
        <taxon>Zeimonas</taxon>
    </lineage>
</organism>
<dbReference type="InterPro" id="IPR033756">
    <property type="entry name" value="YlxH/NBP35"/>
</dbReference>
<dbReference type="NCBIfam" id="TIGR01007">
    <property type="entry name" value="eps_fam"/>
    <property type="match status" value="1"/>
</dbReference>
<feature type="compositionally biased region" description="Low complexity" evidence="3">
    <location>
        <begin position="55"/>
        <end position="77"/>
    </location>
</feature>
<keyword evidence="5" id="KW-1185">Reference proteome</keyword>
<dbReference type="GO" id="GO:0005524">
    <property type="term" value="F:ATP binding"/>
    <property type="evidence" value="ECO:0007669"/>
    <property type="project" value="UniProtKB-KW"/>
</dbReference>
<protein>
    <submittedName>
        <fullName evidence="4">Tyrosine-protein kinase family protein</fullName>
    </submittedName>
</protein>
<gene>
    <name evidence="4" type="ORF">FHP08_07630</name>
</gene>
<comment type="caution">
    <text evidence="4">The sequence shown here is derived from an EMBL/GenBank/DDBJ whole genome shotgun (WGS) entry which is preliminary data.</text>
</comment>
<dbReference type="SUPFAM" id="SSF52540">
    <property type="entry name" value="P-loop containing nucleoside triphosphate hydrolases"/>
    <property type="match status" value="1"/>
</dbReference>
<keyword evidence="2" id="KW-0067">ATP-binding</keyword>
<dbReference type="InterPro" id="IPR027417">
    <property type="entry name" value="P-loop_NTPase"/>
</dbReference>
<evidence type="ECO:0000256" key="1">
    <source>
        <dbReference type="ARBA" id="ARBA00022741"/>
    </source>
</evidence>
<dbReference type="GO" id="GO:0005886">
    <property type="term" value="C:plasma membrane"/>
    <property type="evidence" value="ECO:0007669"/>
    <property type="project" value="TreeGrafter"/>
</dbReference>
<evidence type="ECO:0000313" key="4">
    <source>
        <dbReference type="EMBL" id="TXL65944.1"/>
    </source>
</evidence>
<dbReference type="CDD" id="cd05387">
    <property type="entry name" value="BY-kinase"/>
    <property type="match status" value="1"/>
</dbReference>
<keyword evidence="4" id="KW-0808">Transferase</keyword>
<keyword evidence="4" id="KW-0418">Kinase</keyword>
<dbReference type="Gene3D" id="3.40.50.300">
    <property type="entry name" value="P-loop containing nucleotide triphosphate hydrolases"/>
    <property type="match status" value="1"/>
</dbReference>
<dbReference type="GO" id="GO:0004713">
    <property type="term" value="F:protein tyrosine kinase activity"/>
    <property type="evidence" value="ECO:0007669"/>
    <property type="project" value="TreeGrafter"/>
</dbReference>
<name>A0A5C8NY82_9BURK</name>
<dbReference type="AlphaFoldDB" id="A0A5C8NY82"/>
<dbReference type="PANTHER" id="PTHR32309">
    <property type="entry name" value="TYROSINE-PROTEIN KINASE"/>
    <property type="match status" value="1"/>
</dbReference>
<dbReference type="InterPro" id="IPR005702">
    <property type="entry name" value="Wzc-like_C"/>
</dbReference>
<dbReference type="InterPro" id="IPR050445">
    <property type="entry name" value="Bact_polysacc_biosynth/exp"/>
</dbReference>
<dbReference type="PANTHER" id="PTHR32309:SF13">
    <property type="entry name" value="FERRIC ENTEROBACTIN TRANSPORT PROTEIN FEPE"/>
    <property type="match status" value="1"/>
</dbReference>
<dbReference type="NCBIfam" id="TIGR03018">
    <property type="entry name" value="pepcterm_TyrKin"/>
    <property type="match status" value="1"/>
</dbReference>
<sequence>MSLIERAVARLSKDDPADPGAAAGRPTNGTETTERPSTIEAFADRIAGTAAAAIAEPARPGSAAAPAAPTSPAVARAPSPPAQLPEPVRIHLESLRAAGFVTPSGDQTPTFAQFRVIKRPLVNNAFGRQGRPPLHNGKRVMVTSAFPGEGKSFCAVNLAMSIAAERDHKVILIDADVARPSLPRILGIDPGTGLLDWLAAEAPPDVAEIVLPTNVDSLSVVRAGHRHEHATELLASGAMTKLLDALTTRYPDSILIFDTPPLLVTTEARVVASFMGQIVMVVEAGKTSREAVAEALSTIESCEVIGLVLNKAQEIESQGYYQGYGYGQGAV</sequence>
<dbReference type="RefSeq" id="WP_147703858.1">
    <property type="nucleotide sequence ID" value="NZ_VDUY01000003.1"/>
</dbReference>
<feature type="region of interest" description="Disordered" evidence="3">
    <location>
        <begin position="10"/>
        <end position="37"/>
    </location>
</feature>
<dbReference type="Proteomes" id="UP000321548">
    <property type="component" value="Unassembled WGS sequence"/>
</dbReference>
<keyword evidence="1" id="KW-0547">Nucleotide-binding</keyword>
<proteinExistence type="predicted"/>
<dbReference type="Pfam" id="PF10609">
    <property type="entry name" value="ParA"/>
    <property type="match status" value="1"/>
</dbReference>
<evidence type="ECO:0000313" key="5">
    <source>
        <dbReference type="Proteomes" id="UP000321548"/>
    </source>
</evidence>
<evidence type="ECO:0000256" key="2">
    <source>
        <dbReference type="ARBA" id="ARBA00022840"/>
    </source>
</evidence>
<dbReference type="OrthoDB" id="9808257at2"/>
<dbReference type="EMBL" id="VDUY01000003">
    <property type="protein sequence ID" value="TXL65944.1"/>
    <property type="molecule type" value="Genomic_DNA"/>
</dbReference>
<evidence type="ECO:0000256" key="3">
    <source>
        <dbReference type="SAM" id="MobiDB-lite"/>
    </source>
</evidence>
<reference evidence="4 5" key="1">
    <citation type="submission" date="2019-06" db="EMBL/GenBank/DDBJ databases">
        <title>Quisquiliibacterium sp. nov., isolated from a maize field.</title>
        <authorList>
            <person name="Lin S.-Y."/>
            <person name="Tsai C.-F."/>
            <person name="Young C.-C."/>
        </authorList>
    </citation>
    <scope>NUCLEOTIDE SEQUENCE [LARGE SCALE GENOMIC DNA]</scope>
    <source>
        <strain evidence="4 5">CC-CFT501</strain>
    </source>
</reference>
<feature type="region of interest" description="Disordered" evidence="3">
    <location>
        <begin position="55"/>
        <end position="85"/>
    </location>
</feature>